<comment type="function">
    <text evidence="10 12">Involved in protein export. Acts as a chaperone by maintaining the newly synthesized protein in an open conformation. Functions as a peptidyl-prolyl cis-trans isomerase.</text>
</comment>
<dbReference type="GO" id="GO:0044183">
    <property type="term" value="F:protein folding chaperone"/>
    <property type="evidence" value="ECO:0007669"/>
    <property type="project" value="TreeGrafter"/>
</dbReference>
<evidence type="ECO:0000256" key="1">
    <source>
        <dbReference type="ARBA" id="ARBA00000971"/>
    </source>
</evidence>
<keyword evidence="9 12" id="KW-0131">Cell cycle</keyword>
<evidence type="ECO:0000256" key="13">
    <source>
        <dbReference type="PROSITE-ProRule" id="PRU00277"/>
    </source>
</evidence>
<keyword evidence="6 12" id="KW-0697">Rotamase</keyword>
<dbReference type="InterPro" id="IPR037041">
    <property type="entry name" value="Trigger_fac_C_sf"/>
</dbReference>
<evidence type="ECO:0000256" key="9">
    <source>
        <dbReference type="ARBA" id="ARBA00023306"/>
    </source>
</evidence>
<evidence type="ECO:0000313" key="16">
    <source>
        <dbReference type="EMBL" id="HIS24477.1"/>
    </source>
</evidence>
<dbReference type="GO" id="GO:0051083">
    <property type="term" value="P:'de novo' cotranslational protein folding"/>
    <property type="evidence" value="ECO:0007669"/>
    <property type="project" value="TreeGrafter"/>
</dbReference>
<dbReference type="SUPFAM" id="SSF102735">
    <property type="entry name" value="Trigger factor ribosome-binding domain"/>
    <property type="match status" value="1"/>
</dbReference>
<dbReference type="InterPro" id="IPR008880">
    <property type="entry name" value="Trigger_fac_C"/>
</dbReference>
<evidence type="ECO:0000259" key="15">
    <source>
        <dbReference type="PROSITE" id="PS50059"/>
    </source>
</evidence>
<comment type="domain">
    <text evidence="12">Consists of 3 domains; the N-terminus binds the ribosome, the middle domain has PPIase activity, while the C-terminus has intrinsic chaperone activity on its own.</text>
</comment>
<reference evidence="16" key="2">
    <citation type="journal article" date="2021" name="PeerJ">
        <title>Extensive microbial diversity within the chicken gut microbiome revealed by metagenomics and culture.</title>
        <authorList>
            <person name="Gilroy R."/>
            <person name="Ravi A."/>
            <person name="Getino M."/>
            <person name="Pursley I."/>
            <person name="Horton D.L."/>
            <person name="Alikhan N.F."/>
            <person name="Baker D."/>
            <person name="Gharbi K."/>
            <person name="Hall N."/>
            <person name="Watson M."/>
            <person name="Adriaenssens E.M."/>
            <person name="Foster-Nyarko E."/>
            <person name="Jarju S."/>
            <person name="Secka A."/>
            <person name="Antonio M."/>
            <person name="Oren A."/>
            <person name="Chaudhuri R.R."/>
            <person name="La Ragione R."/>
            <person name="Hildebrand F."/>
            <person name="Pallen M.J."/>
        </authorList>
    </citation>
    <scope>NUCLEOTIDE SEQUENCE</scope>
    <source>
        <strain evidence="16">CHK157-1446</strain>
    </source>
</reference>
<comment type="similarity">
    <text evidence="2 12 14">Belongs to the FKBP-type PPIase family. Tig subfamily.</text>
</comment>
<dbReference type="InterPro" id="IPR046357">
    <property type="entry name" value="PPIase_dom_sf"/>
</dbReference>
<evidence type="ECO:0000256" key="5">
    <source>
        <dbReference type="ARBA" id="ARBA00022618"/>
    </source>
</evidence>
<dbReference type="InterPro" id="IPR005215">
    <property type="entry name" value="Trig_fac"/>
</dbReference>
<reference evidence="16" key="1">
    <citation type="submission" date="2020-10" db="EMBL/GenBank/DDBJ databases">
        <authorList>
            <person name="Gilroy R."/>
        </authorList>
    </citation>
    <scope>NUCLEOTIDE SEQUENCE</scope>
    <source>
        <strain evidence="16">CHK157-1446</strain>
    </source>
</reference>
<evidence type="ECO:0000256" key="8">
    <source>
        <dbReference type="ARBA" id="ARBA00023235"/>
    </source>
</evidence>
<evidence type="ECO:0000256" key="10">
    <source>
        <dbReference type="ARBA" id="ARBA00024849"/>
    </source>
</evidence>
<accession>A0A9D1JHI4</accession>
<evidence type="ECO:0000256" key="14">
    <source>
        <dbReference type="RuleBase" id="RU003914"/>
    </source>
</evidence>
<evidence type="ECO:0000256" key="2">
    <source>
        <dbReference type="ARBA" id="ARBA00005464"/>
    </source>
</evidence>
<dbReference type="Gene3D" id="1.10.3120.10">
    <property type="entry name" value="Trigger factor, C-terminal domain"/>
    <property type="match status" value="1"/>
</dbReference>
<dbReference type="EC" id="5.2.1.8" evidence="3 12"/>
<dbReference type="Proteomes" id="UP000823982">
    <property type="component" value="Unassembled WGS sequence"/>
</dbReference>
<keyword evidence="12" id="KW-0963">Cytoplasm</keyword>
<dbReference type="GO" id="GO:0003755">
    <property type="term" value="F:peptidyl-prolyl cis-trans isomerase activity"/>
    <property type="evidence" value="ECO:0007669"/>
    <property type="project" value="UniProtKB-UniRule"/>
</dbReference>
<dbReference type="Gene3D" id="3.10.50.40">
    <property type="match status" value="1"/>
</dbReference>
<evidence type="ECO:0000256" key="7">
    <source>
        <dbReference type="ARBA" id="ARBA00023186"/>
    </source>
</evidence>
<dbReference type="InterPro" id="IPR001179">
    <property type="entry name" value="PPIase_FKBP_dom"/>
</dbReference>
<evidence type="ECO:0000256" key="12">
    <source>
        <dbReference type="HAMAP-Rule" id="MF_00303"/>
    </source>
</evidence>
<dbReference type="AlphaFoldDB" id="A0A9D1JHI4"/>
<gene>
    <name evidence="12" type="primary">tig</name>
    <name evidence="16" type="ORF">IAD01_03640</name>
</gene>
<dbReference type="PANTHER" id="PTHR30560:SF3">
    <property type="entry name" value="TRIGGER FACTOR-LIKE PROTEIN TIG, CHLOROPLASTIC"/>
    <property type="match status" value="1"/>
</dbReference>
<dbReference type="GO" id="GO:0015031">
    <property type="term" value="P:protein transport"/>
    <property type="evidence" value="ECO:0007669"/>
    <property type="project" value="UniProtKB-UniRule"/>
</dbReference>
<dbReference type="GO" id="GO:0051301">
    <property type="term" value="P:cell division"/>
    <property type="evidence" value="ECO:0007669"/>
    <property type="project" value="UniProtKB-KW"/>
</dbReference>
<evidence type="ECO:0000256" key="11">
    <source>
        <dbReference type="ARBA" id="ARBA00029986"/>
    </source>
</evidence>
<dbReference type="GO" id="GO:0043335">
    <property type="term" value="P:protein unfolding"/>
    <property type="evidence" value="ECO:0007669"/>
    <property type="project" value="TreeGrafter"/>
</dbReference>
<dbReference type="Pfam" id="PF05697">
    <property type="entry name" value="Trigger_N"/>
    <property type="match status" value="1"/>
</dbReference>
<dbReference type="Pfam" id="PF00254">
    <property type="entry name" value="FKBP_C"/>
    <property type="match status" value="1"/>
</dbReference>
<feature type="domain" description="PPIase FKBP-type" evidence="15">
    <location>
        <begin position="163"/>
        <end position="243"/>
    </location>
</feature>
<dbReference type="NCBIfam" id="TIGR00115">
    <property type="entry name" value="tig"/>
    <property type="match status" value="1"/>
</dbReference>
<dbReference type="Gene3D" id="3.30.70.1050">
    <property type="entry name" value="Trigger factor ribosome-binding domain"/>
    <property type="match status" value="1"/>
</dbReference>
<comment type="caution">
    <text evidence="16">The sequence shown here is derived from an EMBL/GenBank/DDBJ whole genome shotgun (WGS) entry which is preliminary data.</text>
</comment>
<dbReference type="PROSITE" id="PS50059">
    <property type="entry name" value="FKBP_PPIASE"/>
    <property type="match status" value="1"/>
</dbReference>
<dbReference type="InterPro" id="IPR027304">
    <property type="entry name" value="Trigger_fact/SurA_dom_sf"/>
</dbReference>
<dbReference type="InterPro" id="IPR008881">
    <property type="entry name" value="Trigger_fac_ribosome-bd_bac"/>
</dbReference>
<dbReference type="SUPFAM" id="SSF109998">
    <property type="entry name" value="Triger factor/SurA peptide-binding domain-like"/>
    <property type="match status" value="1"/>
</dbReference>
<dbReference type="SUPFAM" id="SSF54534">
    <property type="entry name" value="FKBP-like"/>
    <property type="match status" value="1"/>
</dbReference>
<dbReference type="GO" id="GO:0043022">
    <property type="term" value="F:ribosome binding"/>
    <property type="evidence" value="ECO:0007669"/>
    <property type="project" value="TreeGrafter"/>
</dbReference>
<keyword evidence="8 12" id="KW-0413">Isomerase</keyword>
<dbReference type="HAMAP" id="MF_00303">
    <property type="entry name" value="Trigger_factor_Tig"/>
    <property type="match status" value="1"/>
</dbReference>
<dbReference type="EMBL" id="DVIR01000034">
    <property type="protein sequence ID" value="HIS24477.1"/>
    <property type="molecule type" value="Genomic_DNA"/>
</dbReference>
<protein>
    <recommendedName>
        <fullName evidence="4 12">Trigger factor</fullName>
        <shortName evidence="12">TF</shortName>
        <ecNumber evidence="3 12">5.2.1.8</ecNumber>
    </recommendedName>
    <alternativeName>
        <fullName evidence="11 12">PPIase</fullName>
    </alternativeName>
</protein>
<comment type="subcellular location">
    <subcellularLocation>
        <location evidence="12">Cytoplasm</location>
    </subcellularLocation>
    <text evidence="12">About half TF is bound to the ribosome near the polypeptide exit tunnel while the other half is free in the cytoplasm.</text>
</comment>
<evidence type="ECO:0000256" key="6">
    <source>
        <dbReference type="ARBA" id="ARBA00023110"/>
    </source>
</evidence>
<keyword evidence="5 12" id="KW-0132">Cell division</keyword>
<sequence>MLKSKNQVETNKYELEIEVSKEAFEDAVQKAYLKNKSKISVPGFRPGKAPRKIIEKEYGESVFYEDAVNALYGPAIEDAVKEAELTLVTAPDVEVTEVSKDTGVKFKATCTTKPVVNIKDYKGIKVKKEVNAVTDEQVEHEIGHMLERNARTISVDDRACQNGDDVVIDFEGFKDGVPFDGGKAEKFTLTLGSNQFIPGFEDQVVGHNVGDEFDINVTFPEDYQAKELAGAPVVFKIKLHEIKTTELPELDDDFVKDTSDFNTVDELKADVRKKLEESAEKQADSKVESDIFEAVISKLEGEIPEVMYDNKVNDMINDLSARLSQQGIDLNTYLKFTGMTMDSLKTTYREQAEKQVKLRLALEKIVELENIEANDEDIDKEYANIAEHYKMPVDTVKQYIRPEDIKLDVEVGKAVDMVKAEAVVEQ</sequence>
<comment type="catalytic activity">
    <reaction evidence="1 12 13">
        <text>[protein]-peptidylproline (omega=180) = [protein]-peptidylproline (omega=0)</text>
        <dbReference type="Rhea" id="RHEA:16237"/>
        <dbReference type="Rhea" id="RHEA-COMP:10747"/>
        <dbReference type="Rhea" id="RHEA-COMP:10748"/>
        <dbReference type="ChEBI" id="CHEBI:83833"/>
        <dbReference type="ChEBI" id="CHEBI:83834"/>
        <dbReference type="EC" id="5.2.1.8"/>
    </reaction>
</comment>
<evidence type="ECO:0000313" key="17">
    <source>
        <dbReference type="Proteomes" id="UP000823982"/>
    </source>
</evidence>
<name>A0A9D1JHI4_9FIRM</name>
<organism evidence="16 17">
    <name type="scientific">Candidatus Faeciplasma gallinarum</name>
    <dbReference type="NCBI Taxonomy" id="2840799"/>
    <lineage>
        <taxon>Bacteria</taxon>
        <taxon>Bacillati</taxon>
        <taxon>Bacillota</taxon>
        <taxon>Clostridia</taxon>
        <taxon>Eubacteriales</taxon>
        <taxon>Oscillospiraceae</taxon>
        <taxon>Oscillospiraceae incertae sedis</taxon>
        <taxon>Candidatus Faeciplasma</taxon>
    </lineage>
</organism>
<dbReference type="FunFam" id="3.10.50.40:FF:000001">
    <property type="entry name" value="Trigger factor"/>
    <property type="match status" value="1"/>
</dbReference>
<evidence type="ECO:0000256" key="3">
    <source>
        <dbReference type="ARBA" id="ARBA00013194"/>
    </source>
</evidence>
<evidence type="ECO:0000256" key="4">
    <source>
        <dbReference type="ARBA" id="ARBA00016902"/>
    </source>
</evidence>
<dbReference type="PANTHER" id="PTHR30560">
    <property type="entry name" value="TRIGGER FACTOR CHAPERONE AND PEPTIDYL-PROLYL CIS/TRANS ISOMERASE"/>
    <property type="match status" value="1"/>
</dbReference>
<dbReference type="InterPro" id="IPR036611">
    <property type="entry name" value="Trigger_fac_ribosome-bd_sf"/>
</dbReference>
<keyword evidence="7 12" id="KW-0143">Chaperone</keyword>
<dbReference type="PIRSF" id="PIRSF003095">
    <property type="entry name" value="Trigger_factor"/>
    <property type="match status" value="1"/>
</dbReference>
<proteinExistence type="inferred from homology"/>
<dbReference type="GO" id="GO:0005737">
    <property type="term" value="C:cytoplasm"/>
    <property type="evidence" value="ECO:0007669"/>
    <property type="project" value="UniProtKB-SubCell"/>
</dbReference>
<dbReference type="Pfam" id="PF05698">
    <property type="entry name" value="Trigger_C"/>
    <property type="match status" value="1"/>
</dbReference>